<dbReference type="Pfam" id="PF01169">
    <property type="entry name" value="GDT1"/>
    <property type="match status" value="2"/>
</dbReference>
<keyword evidence="6 9" id="KW-0472">Membrane</keyword>
<dbReference type="Gene3D" id="1.25.10.10">
    <property type="entry name" value="Leucine-rich Repeat Variant"/>
    <property type="match status" value="1"/>
</dbReference>
<name>A0A816P894_BRANA</name>
<dbReference type="PROSITE" id="PS50077">
    <property type="entry name" value="HEAT_REPEAT"/>
    <property type="match status" value="11"/>
</dbReference>
<dbReference type="AlphaFoldDB" id="A0A816P894"/>
<dbReference type="InterPro" id="IPR011989">
    <property type="entry name" value="ARM-like"/>
</dbReference>
<feature type="repeat" description="HEAT" evidence="8">
    <location>
        <begin position="87"/>
        <end position="125"/>
    </location>
</feature>
<keyword evidence="3 9" id="KW-0812">Transmembrane</keyword>
<feature type="repeat" description="HEAT" evidence="8">
    <location>
        <begin position="399"/>
        <end position="437"/>
    </location>
</feature>
<feature type="domain" description="Phosphatase PP2A regulatory subunit A/Splicing factor 3B subunit 1-like HEAT repeat" evidence="10">
    <location>
        <begin position="275"/>
        <end position="352"/>
    </location>
</feature>
<evidence type="ECO:0000256" key="6">
    <source>
        <dbReference type="ARBA" id="ARBA00023136"/>
    </source>
</evidence>
<evidence type="ECO:0000313" key="11">
    <source>
        <dbReference type="EMBL" id="CAF2045460.1"/>
    </source>
</evidence>
<dbReference type="Proteomes" id="UP001295469">
    <property type="component" value="Chromosome A09"/>
</dbReference>
<dbReference type="InterPro" id="IPR001727">
    <property type="entry name" value="GDT1-like"/>
</dbReference>
<feature type="repeat" description="HEAT" evidence="8">
    <location>
        <begin position="321"/>
        <end position="359"/>
    </location>
</feature>
<evidence type="ECO:0000259" key="10">
    <source>
        <dbReference type="Pfam" id="PF22646"/>
    </source>
</evidence>
<feature type="transmembrane region" description="Helical" evidence="9">
    <location>
        <begin position="578"/>
        <end position="597"/>
    </location>
</feature>
<comment type="subcellular location">
    <subcellularLocation>
        <location evidence="1">Membrane</location>
        <topology evidence="1">Multi-pass membrane protein</topology>
    </subcellularLocation>
</comment>
<protein>
    <submittedName>
        <fullName evidence="11">(rape) hypothetical protein</fullName>
    </submittedName>
</protein>
<gene>
    <name evidence="11" type="ORF">DARMORV10_A09P39520.1</name>
</gene>
<feature type="repeat" description="HEAT" evidence="8">
    <location>
        <begin position="282"/>
        <end position="320"/>
    </location>
</feature>
<evidence type="ECO:0000256" key="2">
    <source>
        <dbReference type="ARBA" id="ARBA00009190"/>
    </source>
</evidence>
<reference evidence="11" key="1">
    <citation type="submission" date="2021-01" db="EMBL/GenBank/DDBJ databases">
        <authorList>
            <consortium name="Genoscope - CEA"/>
            <person name="William W."/>
        </authorList>
    </citation>
    <scope>NUCLEOTIDE SEQUENCE</scope>
</reference>
<feature type="transmembrane region" description="Helical" evidence="9">
    <location>
        <begin position="676"/>
        <end position="695"/>
    </location>
</feature>
<dbReference type="EMBL" id="HG994363">
    <property type="protein sequence ID" value="CAF2045460.1"/>
    <property type="molecule type" value="Genomic_DNA"/>
</dbReference>
<dbReference type="PANTHER" id="PTHR10648">
    <property type="entry name" value="SERINE/THREONINE-PROTEIN PHOSPHATASE PP2A 65 KDA REGULATORY SUBUNIT"/>
    <property type="match status" value="1"/>
</dbReference>
<proteinExistence type="inferred from homology"/>
<feature type="repeat" description="HEAT" evidence="8">
    <location>
        <begin position="477"/>
        <end position="515"/>
    </location>
</feature>
<dbReference type="SUPFAM" id="SSF48371">
    <property type="entry name" value="ARM repeat"/>
    <property type="match status" value="1"/>
</dbReference>
<dbReference type="FunFam" id="1.25.10.10:FF:000062">
    <property type="entry name" value="Serine/threonine-protein phosphatase 2A regulatory subunit A alpha isoform"/>
    <property type="match status" value="1"/>
</dbReference>
<comment type="similarity">
    <text evidence="2">Belongs to the GDT1 family.</text>
</comment>
<organism evidence="11">
    <name type="scientific">Brassica napus</name>
    <name type="common">Rape</name>
    <dbReference type="NCBI Taxonomy" id="3708"/>
    <lineage>
        <taxon>Eukaryota</taxon>
        <taxon>Viridiplantae</taxon>
        <taxon>Streptophyta</taxon>
        <taxon>Embryophyta</taxon>
        <taxon>Tracheophyta</taxon>
        <taxon>Spermatophyta</taxon>
        <taxon>Magnoliopsida</taxon>
        <taxon>eudicotyledons</taxon>
        <taxon>Gunneridae</taxon>
        <taxon>Pentapetalae</taxon>
        <taxon>rosids</taxon>
        <taxon>malvids</taxon>
        <taxon>Brassicales</taxon>
        <taxon>Brassicaceae</taxon>
        <taxon>Brassiceae</taxon>
        <taxon>Brassica</taxon>
    </lineage>
</organism>
<feature type="repeat" description="HEAT" evidence="8">
    <location>
        <begin position="438"/>
        <end position="476"/>
    </location>
</feature>
<feature type="repeat" description="HEAT" evidence="8">
    <location>
        <begin position="10"/>
        <end position="48"/>
    </location>
</feature>
<feature type="repeat" description="HEAT" evidence="8">
    <location>
        <begin position="360"/>
        <end position="398"/>
    </location>
</feature>
<dbReference type="InterPro" id="IPR016024">
    <property type="entry name" value="ARM-type_fold"/>
</dbReference>
<feature type="transmembrane region" description="Helical" evidence="9">
    <location>
        <begin position="715"/>
        <end position="735"/>
    </location>
</feature>
<evidence type="ECO:0000256" key="9">
    <source>
        <dbReference type="SAM" id="Phobius"/>
    </source>
</evidence>
<feature type="repeat" description="HEAT" evidence="8">
    <location>
        <begin position="203"/>
        <end position="241"/>
    </location>
</feature>
<evidence type="ECO:0000256" key="1">
    <source>
        <dbReference type="ARBA" id="ARBA00004141"/>
    </source>
</evidence>
<keyword evidence="5 9" id="KW-1133">Transmembrane helix</keyword>
<dbReference type="GO" id="GO:0046873">
    <property type="term" value="F:metal ion transmembrane transporter activity"/>
    <property type="evidence" value="ECO:0007669"/>
    <property type="project" value="InterPro"/>
</dbReference>
<dbReference type="InterPro" id="IPR000357">
    <property type="entry name" value="HEAT"/>
</dbReference>
<feature type="repeat" description="HEAT" evidence="8">
    <location>
        <begin position="242"/>
        <end position="281"/>
    </location>
</feature>
<keyword evidence="4" id="KW-0677">Repeat</keyword>
<feature type="repeat" description="HEAT" evidence="8">
    <location>
        <begin position="164"/>
        <end position="202"/>
    </location>
</feature>
<evidence type="ECO:0000256" key="4">
    <source>
        <dbReference type="ARBA" id="ARBA00022737"/>
    </source>
</evidence>
<dbReference type="InterPro" id="IPR021133">
    <property type="entry name" value="HEAT_type_2"/>
</dbReference>
<dbReference type="InterPro" id="IPR054573">
    <property type="entry name" value="PP2A/SF3B1-like_HEAT"/>
</dbReference>
<comment type="similarity">
    <text evidence="7">Belongs to the phosphatase 2A regulatory subunit A family.</text>
</comment>
<accession>A0A816P894</accession>
<dbReference type="InterPro" id="IPR051023">
    <property type="entry name" value="PP2A_Regulatory_Subunit_A"/>
</dbReference>
<evidence type="ECO:0000256" key="8">
    <source>
        <dbReference type="PROSITE-ProRule" id="PRU00103"/>
    </source>
</evidence>
<evidence type="ECO:0000256" key="3">
    <source>
        <dbReference type="ARBA" id="ARBA00022692"/>
    </source>
</evidence>
<evidence type="ECO:0000256" key="5">
    <source>
        <dbReference type="ARBA" id="ARBA00022989"/>
    </source>
</evidence>
<evidence type="ECO:0000256" key="7">
    <source>
        <dbReference type="ARBA" id="ARBA00038332"/>
    </source>
</evidence>
<dbReference type="PANTHER" id="PTHR10648:SF32">
    <property type="entry name" value="TOG DOMAIN-CONTAINING PROTEIN"/>
    <property type="match status" value="1"/>
</dbReference>
<dbReference type="Pfam" id="PF02985">
    <property type="entry name" value="HEAT"/>
    <property type="match status" value="2"/>
</dbReference>
<dbReference type="Pfam" id="PF22646">
    <property type="entry name" value="PPP2R1A-like_HEAT"/>
    <property type="match status" value="1"/>
</dbReference>
<feature type="transmembrane region" description="Helical" evidence="9">
    <location>
        <begin position="747"/>
        <end position="765"/>
    </location>
</feature>
<dbReference type="GO" id="GO:0005634">
    <property type="term" value="C:nucleus"/>
    <property type="evidence" value="ECO:0007669"/>
    <property type="project" value="UniProtKB-ARBA"/>
</dbReference>
<dbReference type="GO" id="GO:0000159">
    <property type="term" value="C:protein phosphatase type 2A complex"/>
    <property type="evidence" value="ECO:0007669"/>
    <property type="project" value="UniProtKB-ARBA"/>
</dbReference>
<dbReference type="GO" id="GO:0016020">
    <property type="term" value="C:membrane"/>
    <property type="evidence" value="ECO:0007669"/>
    <property type="project" value="UniProtKB-SubCell"/>
</dbReference>
<sequence length="769" mass="84803">MAMVDEPLYPIALLIDELKNDDIQLRLNSIRRLSTISRALGEERTRKELIPFLSENSDDDDEVLLAMAEELGVFILYVGGLEHAHVLLPPLESLCTVEETSVREKAVDSLCKIGSQMRESDLVDSFVPLVKILAAGEWFAARVSACGLFHVAYQGCTDVLKTELRSSYSQLCKDDMPMVRRAAASNLGKFATTVESSYLVGEIMTMFDDLTKDEQDSVRLLAVEGCAALGKLLEPQECVARILPVIVNFSQQDKSWRVRYMVANQLYELCEAVGPDSTRTDLVPAYVGLLRDNEAEVRIAAAGKVTKFCQLLNPELVVQHILPCVKELSTDSSQHVRSALASVIMGMAPILGKDSTIEHLLPIFLSLLKDEFPDVRLNIISKLDQVNQVIGIDLLSQSLLPAIVELAEDRHWRVRLAIIEYVPLLASQLGIGFFDDKLGALCMQWLQDKVYSIREAAANNLKRLAEEFGSEWAMQHIVPQVLDMVTNPHYLHRMMVLRAISLMAPVMGSEITCSKFLPVVVEASKDSCKFSEFEADSEAMSSVLQGFTKSLAMTFVSEIGDKTFFAAAILAMRYPRRLVLAGCVSALIVMTILSATVGWAAPNLISRKWTHHITTLLFFGFGLWSLWDGFKQGGGESEELAEVEAELDSDLKANGKATKDNNSKIEDENKKQNRPFLTQFFSPIFLKAFSINFFGEFGDKSQLATIGLAADENPFGVVLGGIVAQLLCTTAAVIGGKSLASQISERIVALSGGMLFIIFGIQSFLTSVE</sequence>